<dbReference type="PANTHER" id="PTHR45339">
    <property type="entry name" value="HYBRID SIGNAL TRANSDUCTION HISTIDINE KINASE J"/>
    <property type="match status" value="1"/>
</dbReference>
<dbReference type="SUPFAM" id="SSF52172">
    <property type="entry name" value="CheY-like"/>
    <property type="match status" value="1"/>
</dbReference>
<keyword evidence="2" id="KW-0902">Two-component regulatory system</keyword>
<dbReference type="AlphaFoldDB" id="A0A6M4IQA9"/>
<feature type="modified residue" description="4-aspartylphosphate" evidence="3">
    <location>
        <position position="59"/>
    </location>
</feature>
<dbReference type="Pfam" id="PF00072">
    <property type="entry name" value="Response_reg"/>
    <property type="match status" value="1"/>
</dbReference>
<evidence type="ECO:0000256" key="3">
    <source>
        <dbReference type="PROSITE-ProRule" id="PRU00169"/>
    </source>
</evidence>
<dbReference type="PANTHER" id="PTHR45339:SF1">
    <property type="entry name" value="HYBRID SIGNAL TRANSDUCTION HISTIDINE KINASE J"/>
    <property type="match status" value="1"/>
</dbReference>
<dbReference type="InterPro" id="IPR001789">
    <property type="entry name" value="Sig_transdc_resp-reg_receiver"/>
</dbReference>
<evidence type="ECO:0000256" key="1">
    <source>
        <dbReference type="ARBA" id="ARBA00022553"/>
    </source>
</evidence>
<organism evidence="5 6">
    <name type="scientific">Gemmatimonas groenlandica</name>
    <dbReference type="NCBI Taxonomy" id="2732249"/>
    <lineage>
        <taxon>Bacteria</taxon>
        <taxon>Pseudomonadati</taxon>
        <taxon>Gemmatimonadota</taxon>
        <taxon>Gemmatimonadia</taxon>
        <taxon>Gemmatimonadales</taxon>
        <taxon>Gemmatimonadaceae</taxon>
        <taxon>Gemmatimonas</taxon>
    </lineage>
</organism>
<dbReference type="Proteomes" id="UP000500938">
    <property type="component" value="Chromosome"/>
</dbReference>
<evidence type="ECO:0000313" key="5">
    <source>
        <dbReference type="EMBL" id="QJR35939.1"/>
    </source>
</evidence>
<protein>
    <submittedName>
        <fullName evidence="5">Response regulator</fullName>
    </submittedName>
</protein>
<dbReference type="RefSeq" id="WP_171225370.1">
    <property type="nucleotide sequence ID" value="NZ_CP053085.1"/>
</dbReference>
<sequence>MNARDSRDRTILIVEDNEDNRAIYGTMLRARGYAVLESTDGESGVATARRECPDLVLMDIGLPIMDGLDATRLLKSDPTTATIPIVVLTAHALRDERQRAQLAGVTGYLVKPVSSDELVAAVERALGGDRSSPPPPDGPQPRG</sequence>
<evidence type="ECO:0000313" key="6">
    <source>
        <dbReference type="Proteomes" id="UP000500938"/>
    </source>
</evidence>
<feature type="domain" description="Response regulatory" evidence="4">
    <location>
        <begin position="10"/>
        <end position="126"/>
    </location>
</feature>
<dbReference type="PROSITE" id="PS50110">
    <property type="entry name" value="RESPONSE_REGULATORY"/>
    <property type="match status" value="1"/>
</dbReference>
<dbReference type="KEGG" id="ggr:HKW67_10690"/>
<evidence type="ECO:0000259" key="4">
    <source>
        <dbReference type="PROSITE" id="PS50110"/>
    </source>
</evidence>
<reference evidence="5 6" key="1">
    <citation type="submission" date="2020-05" db="EMBL/GenBank/DDBJ databases">
        <title>Complete genome sequence of Gemmatimonas greenlandica TET16.</title>
        <authorList>
            <person name="Zeng Y."/>
        </authorList>
    </citation>
    <scope>NUCLEOTIDE SEQUENCE [LARGE SCALE GENOMIC DNA]</scope>
    <source>
        <strain evidence="5 6">TET16</strain>
    </source>
</reference>
<keyword evidence="6" id="KW-1185">Reference proteome</keyword>
<dbReference type="SMART" id="SM00448">
    <property type="entry name" value="REC"/>
    <property type="match status" value="1"/>
</dbReference>
<dbReference type="Gene3D" id="3.40.50.2300">
    <property type="match status" value="1"/>
</dbReference>
<dbReference type="InterPro" id="IPR011006">
    <property type="entry name" value="CheY-like_superfamily"/>
</dbReference>
<evidence type="ECO:0000256" key="2">
    <source>
        <dbReference type="ARBA" id="ARBA00023012"/>
    </source>
</evidence>
<dbReference type="GO" id="GO:0000160">
    <property type="term" value="P:phosphorelay signal transduction system"/>
    <property type="evidence" value="ECO:0007669"/>
    <property type="project" value="UniProtKB-KW"/>
</dbReference>
<proteinExistence type="predicted"/>
<keyword evidence="1 3" id="KW-0597">Phosphoprotein</keyword>
<accession>A0A6M4IQA9</accession>
<gene>
    <name evidence="5" type="ORF">HKW67_10690</name>
</gene>
<dbReference type="EMBL" id="CP053085">
    <property type="protein sequence ID" value="QJR35939.1"/>
    <property type="molecule type" value="Genomic_DNA"/>
</dbReference>
<name>A0A6M4IQA9_9BACT</name>